<evidence type="ECO:0000259" key="8">
    <source>
        <dbReference type="PROSITE" id="PS51469"/>
    </source>
</evidence>
<dbReference type="Pfam" id="PF07738">
    <property type="entry name" value="Sad1_UNC"/>
    <property type="match status" value="1"/>
</dbReference>
<comment type="subcellular location">
    <subcellularLocation>
        <location evidence="5">Nucleus inner membrane</location>
        <topology evidence="5">Single-pass type II membrane protein</topology>
    </subcellularLocation>
</comment>
<organism evidence="9 10">
    <name type="scientific">Crenichthys baileyi</name>
    <name type="common">White River springfish</name>
    <dbReference type="NCBI Taxonomy" id="28760"/>
    <lineage>
        <taxon>Eukaryota</taxon>
        <taxon>Metazoa</taxon>
        <taxon>Chordata</taxon>
        <taxon>Craniata</taxon>
        <taxon>Vertebrata</taxon>
        <taxon>Euteleostomi</taxon>
        <taxon>Actinopterygii</taxon>
        <taxon>Neopterygii</taxon>
        <taxon>Teleostei</taxon>
        <taxon>Neoteleostei</taxon>
        <taxon>Acanthomorphata</taxon>
        <taxon>Ovalentaria</taxon>
        <taxon>Atherinomorphae</taxon>
        <taxon>Cyprinodontiformes</taxon>
        <taxon>Goodeidae</taxon>
        <taxon>Crenichthys</taxon>
    </lineage>
</organism>
<proteinExistence type="predicted"/>
<evidence type="ECO:0000256" key="6">
    <source>
        <dbReference type="SAM" id="Coils"/>
    </source>
</evidence>
<evidence type="ECO:0000256" key="1">
    <source>
        <dbReference type="ARBA" id="ARBA00022692"/>
    </source>
</evidence>
<feature type="coiled-coil region" evidence="6">
    <location>
        <begin position="497"/>
        <end position="549"/>
    </location>
</feature>
<keyword evidence="10" id="KW-1185">Reference proteome</keyword>
<evidence type="ECO:0000256" key="4">
    <source>
        <dbReference type="ARBA" id="ARBA00023136"/>
    </source>
</evidence>
<evidence type="ECO:0000313" key="10">
    <source>
        <dbReference type="Proteomes" id="UP001311232"/>
    </source>
</evidence>
<evidence type="ECO:0000256" key="2">
    <source>
        <dbReference type="ARBA" id="ARBA00022989"/>
    </source>
</evidence>
<keyword evidence="4 7" id="KW-0472">Membrane</keyword>
<feature type="coiled-coil region" evidence="6">
    <location>
        <begin position="436"/>
        <end position="470"/>
    </location>
</feature>
<keyword evidence="1 7" id="KW-0812">Transmembrane</keyword>
<evidence type="ECO:0000256" key="5">
    <source>
        <dbReference type="ARBA" id="ARBA00037816"/>
    </source>
</evidence>
<evidence type="ECO:0000313" key="9">
    <source>
        <dbReference type="EMBL" id="KAK5612430.1"/>
    </source>
</evidence>
<dbReference type="EMBL" id="JAHHUM010001442">
    <property type="protein sequence ID" value="KAK5612430.1"/>
    <property type="molecule type" value="Genomic_DNA"/>
</dbReference>
<comment type="caution">
    <text evidence="9">The sequence shown here is derived from an EMBL/GenBank/DDBJ whole genome shotgun (WGS) entry which is preliminary data.</text>
</comment>
<protein>
    <recommendedName>
        <fullName evidence="8">SUN domain-containing protein</fullName>
    </recommendedName>
</protein>
<sequence>MCMCVSLVMGEEDEELQSWGWTDLCVSSTHVSSCSFFDCLQQQTVQVVPDFSRQTPPLYSSLPFSFLLSSSYSSSLSDSEQEQQIPSSLQTGLMSRRSLRLDDGLLDRSLPRSSGSFSVGGASWRSRPRHSWQHSASCSESLLVSSPRKAVGQSLHNSSLHSVASDASLMSSLLDESSIQESTLVETFWGLDQDADPKESTIVANEISSLIGSDSCCAKHSVQAVSRVCYKDCDCQSAPKTNMETSTVYCRDRRGRTDVLQLWLNSSLLFVRRAAARCLSVLQLTWLPSRSQPNRHGARSGNCGVMALKEPKLKELHPVGSLCSSAGDLFRQIGRRWSGMSSGFHLGRLFIVLLLLLFFSLFWFHPAGFYSLLPDFNVADVPGLSSVHNFMSSQSQSAEGIVEVLVQSPPPSAEMPPQEVPSAAPPAVVALDSERLVQMEQSLRALWEEMEAAERRAEQSHSELLQLYADLHRQASGSHHSRYDVELWTRGLMEQQLSLLRRQLGEERRQREQMRQQDLLVLKTQMSRLEQLELQLQQVVARSRELQWRHEADTAPPAALSPTASAMVDKESQDALQADVSRLEAALVDVRRDVDGLSGCQDGCQELDRTQHTMSEQVLVLIREEVRALIYGNQLTQGGDSILPESLLQWLSQQFISEANLQEALSSLEFSILQNINQRLHGAETDREAVLDAAGNAVTKEEVHVMVMEALRLFSQDRTGLADYALESGGGSILSTRCSETYETKAALLSLFGVPLWYFSQSPRAVIQPDVHPGNCWAFRGSKGFLVIQLSMRIVPTAVTMEHIPKSLAPSRTLRSAPRDFTVYGLRDEHQEKGKLLGNYTYDEDGEDLQTFTISEENNEVFQIIEVQVLSNWGHPEYTCMYRFRVHGTPSDV</sequence>
<dbReference type="PROSITE" id="PS51469">
    <property type="entry name" value="SUN"/>
    <property type="match status" value="1"/>
</dbReference>
<dbReference type="InterPro" id="IPR012919">
    <property type="entry name" value="SUN_dom"/>
</dbReference>
<dbReference type="PANTHER" id="PTHR12911">
    <property type="entry name" value="SAD1/UNC-84-LIKE PROTEIN-RELATED"/>
    <property type="match status" value="1"/>
</dbReference>
<keyword evidence="2 7" id="KW-1133">Transmembrane helix</keyword>
<name>A0AAV9RU67_9TELE</name>
<gene>
    <name evidence="9" type="ORF">CRENBAI_020620</name>
</gene>
<evidence type="ECO:0000256" key="7">
    <source>
        <dbReference type="SAM" id="Phobius"/>
    </source>
</evidence>
<evidence type="ECO:0000256" key="3">
    <source>
        <dbReference type="ARBA" id="ARBA00023054"/>
    </source>
</evidence>
<dbReference type="FunFam" id="2.60.120.260:FF:000009">
    <property type="entry name" value="SUN domain-containing protein 1 isoform X1"/>
    <property type="match status" value="1"/>
</dbReference>
<keyword evidence="3 6" id="KW-0175">Coiled coil</keyword>
<dbReference type="GO" id="GO:0034993">
    <property type="term" value="C:meiotic nuclear membrane microtubule tethering complex"/>
    <property type="evidence" value="ECO:0007669"/>
    <property type="project" value="TreeGrafter"/>
</dbReference>
<dbReference type="Gene3D" id="2.60.120.260">
    <property type="entry name" value="Galactose-binding domain-like"/>
    <property type="match status" value="1"/>
</dbReference>
<feature type="domain" description="SUN" evidence="8">
    <location>
        <begin position="730"/>
        <end position="891"/>
    </location>
</feature>
<dbReference type="AlphaFoldDB" id="A0AAV9RU67"/>
<dbReference type="PANTHER" id="PTHR12911:SF23">
    <property type="entry name" value="SUN DOMAIN-CONTAINING PROTEIN 1"/>
    <property type="match status" value="1"/>
</dbReference>
<dbReference type="Proteomes" id="UP001311232">
    <property type="component" value="Unassembled WGS sequence"/>
</dbReference>
<accession>A0AAV9RU67</accession>
<dbReference type="GO" id="GO:0043495">
    <property type="term" value="F:protein-membrane adaptor activity"/>
    <property type="evidence" value="ECO:0007669"/>
    <property type="project" value="TreeGrafter"/>
</dbReference>
<dbReference type="GO" id="GO:0005637">
    <property type="term" value="C:nuclear inner membrane"/>
    <property type="evidence" value="ECO:0007669"/>
    <property type="project" value="UniProtKB-SubCell"/>
</dbReference>
<reference evidence="9 10" key="1">
    <citation type="submission" date="2021-06" db="EMBL/GenBank/DDBJ databases">
        <authorList>
            <person name="Palmer J.M."/>
        </authorList>
    </citation>
    <scope>NUCLEOTIDE SEQUENCE [LARGE SCALE GENOMIC DNA]</scope>
    <source>
        <strain evidence="9 10">MEX-2019</strain>
        <tissue evidence="9">Muscle</tissue>
    </source>
</reference>
<dbReference type="InterPro" id="IPR045119">
    <property type="entry name" value="SUN1-5"/>
</dbReference>
<feature type="transmembrane region" description="Helical" evidence="7">
    <location>
        <begin position="345"/>
        <end position="364"/>
    </location>
</feature>